<dbReference type="PANTHER" id="PTHR23282">
    <property type="entry name" value="APICAL ENDOSOMAL GLYCOPROTEIN PRECURSOR"/>
    <property type="match status" value="1"/>
</dbReference>
<comment type="caution">
    <text evidence="2">Lacks conserved residue(s) required for the propagation of feature annotation.</text>
</comment>
<keyword evidence="4" id="KW-1133">Transmembrane helix</keyword>
<evidence type="ECO:0000259" key="7">
    <source>
        <dbReference type="PROSITE" id="PS50958"/>
    </source>
</evidence>
<keyword evidence="1" id="KW-1015">Disulfide bond</keyword>
<evidence type="ECO:0000259" key="6">
    <source>
        <dbReference type="PROSITE" id="PS50923"/>
    </source>
</evidence>
<dbReference type="Proteomes" id="UP000639338">
    <property type="component" value="Unassembled WGS sequence"/>
</dbReference>
<dbReference type="InterPro" id="IPR036024">
    <property type="entry name" value="Somatomedin_B-like_dom_sf"/>
</dbReference>
<dbReference type="PROSITE" id="PS50958">
    <property type="entry name" value="SMB_2"/>
    <property type="match status" value="1"/>
</dbReference>
<evidence type="ECO:0000256" key="3">
    <source>
        <dbReference type="SAM" id="MobiDB-lite"/>
    </source>
</evidence>
<dbReference type="OrthoDB" id="6107927at2759"/>
<evidence type="ECO:0000256" key="1">
    <source>
        <dbReference type="ARBA" id="ARBA00023157"/>
    </source>
</evidence>
<feature type="domain" description="Sushi" evidence="6">
    <location>
        <begin position="841"/>
        <end position="893"/>
    </location>
</feature>
<accession>A0A834XTS3</accession>
<feature type="region of interest" description="Disordered" evidence="3">
    <location>
        <begin position="1"/>
        <end position="36"/>
    </location>
</feature>
<evidence type="ECO:0000256" key="2">
    <source>
        <dbReference type="PROSITE-ProRule" id="PRU00302"/>
    </source>
</evidence>
<keyword evidence="4" id="KW-0812">Transmembrane</keyword>
<dbReference type="EMBL" id="JACMRX010000003">
    <property type="protein sequence ID" value="KAF7993330.1"/>
    <property type="molecule type" value="Genomic_DNA"/>
</dbReference>
<dbReference type="Pfam" id="PF01033">
    <property type="entry name" value="Somatomedin_B"/>
    <property type="match status" value="1"/>
</dbReference>
<dbReference type="SUPFAM" id="SSF90188">
    <property type="entry name" value="Somatomedin B domain"/>
    <property type="match status" value="1"/>
</dbReference>
<comment type="caution">
    <text evidence="8">The sequence shown here is derived from an EMBL/GenBank/DDBJ whole genome shotgun (WGS) entry which is preliminary data.</text>
</comment>
<dbReference type="PANTHER" id="PTHR23282:SF101">
    <property type="entry name" value="MAM DOMAIN-CONTAINING PROTEIN"/>
    <property type="match status" value="1"/>
</dbReference>
<feature type="region of interest" description="Disordered" evidence="3">
    <location>
        <begin position="1199"/>
        <end position="1266"/>
    </location>
</feature>
<dbReference type="Pfam" id="PF00629">
    <property type="entry name" value="MAM"/>
    <property type="match status" value="1"/>
</dbReference>
<keyword evidence="2" id="KW-0768">Sushi</keyword>
<keyword evidence="4" id="KW-0472">Membrane</keyword>
<dbReference type="InterPro" id="IPR035976">
    <property type="entry name" value="Sushi/SCR/CCP_sf"/>
</dbReference>
<feature type="transmembrane region" description="Helical" evidence="4">
    <location>
        <begin position="1308"/>
        <end position="1331"/>
    </location>
</feature>
<dbReference type="SMART" id="SM00032">
    <property type="entry name" value="CCP"/>
    <property type="match status" value="2"/>
</dbReference>
<evidence type="ECO:0000313" key="9">
    <source>
        <dbReference type="Proteomes" id="UP000639338"/>
    </source>
</evidence>
<feature type="domain" description="SMB" evidence="7">
    <location>
        <begin position="1137"/>
        <end position="1191"/>
    </location>
</feature>
<feature type="domain" description="MAM" evidence="5">
    <location>
        <begin position="943"/>
        <end position="1112"/>
    </location>
</feature>
<feature type="compositionally biased region" description="Low complexity" evidence="3">
    <location>
        <begin position="1223"/>
        <end position="1266"/>
    </location>
</feature>
<dbReference type="InterPro" id="IPR051560">
    <property type="entry name" value="MAM_domain-containing"/>
</dbReference>
<reference evidence="8 9" key="1">
    <citation type="submission" date="2020-08" db="EMBL/GenBank/DDBJ databases">
        <title>Aphidius gifuensis genome sequencing and assembly.</title>
        <authorList>
            <person name="Du Z."/>
        </authorList>
    </citation>
    <scope>NUCLEOTIDE SEQUENCE [LARGE SCALE GENOMIC DNA]</scope>
    <source>
        <strain evidence="8">YNYX2018</strain>
        <tissue evidence="8">Adults</tissue>
    </source>
</reference>
<proteinExistence type="predicted"/>
<dbReference type="SUPFAM" id="SSF57535">
    <property type="entry name" value="Complement control module/SCR domain"/>
    <property type="match status" value="2"/>
</dbReference>
<dbReference type="CDD" id="cd06263">
    <property type="entry name" value="MAM"/>
    <property type="match status" value="1"/>
</dbReference>
<dbReference type="SMART" id="SM00137">
    <property type="entry name" value="MAM"/>
    <property type="match status" value="1"/>
</dbReference>
<protein>
    <submittedName>
        <fullName evidence="8">Uncharacterized protein</fullName>
    </submittedName>
</protein>
<dbReference type="Gene3D" id="2.60.120.200">
    <property type="match status" value="1"/>
</dbReference>
<dbReference type="CDD" id="cd00033">
    <property type="entry name" value="CCP"/>
    <property type="match status" value="2"/>
</dbReference>
<dbReference type="GO" id="GO:0016020">
    <property type="term" value="C:membrane"/>
    <property type="evidence" value="ECO:0007669"/>
    <property type="project" value="InterPro"/>
</dbReference>
<dbReference type="Gene3D" id="2.10.70.10">
    <property type="entry name" value="Complement Module, domain 1"/>
    <property type="match status" value="2"/>
</dbReference>
<dbReference type="InterPro" id="IPR000998">
    <property type="entry name" value="MAM_dom"/>
</dbReference>
<evidence type="ECO:0000256" key="4">
    <source>
        <dbReference type="SAM" id="Phobius"/>
    </source>
</evidence>
<dbReference type="Gene3D" id="4.10.410.20">
    <property type="match status" value="1"/>
</dbReference>
<evidence type="ECO:0000259" key="5">
    <source>
        <dbReference type="PROSITE" id="PS50060"/>
    </source>
</evidence>
<dbReference type="InterPro" id="IPR001212">
    <property type="entry name" value="Somatomedin_B_dom"/>
</dbReference>
<organism evidence="8 9">
    <name type="scientific">Aphidius gifuensis</name>
    <name type="common">Parasitoid wasp</name>
    <dbReference type="NCBI Taxonomy" id="684658"/>
    <lineage>
        <taxon>Eukaryota</taxon>
        <taxon>Metazoa</taxon>
        <taxon>Ecdysozoa</taxon>
        <taxon>Arthropoda</taxon>
        <taxon>Hexapoda</taxon>
        <taxon>Insecta</taxon>
        <taxon>Pterygota</taxon>
        <taxon>Neoptera</taxon>
        <taxon>Endopterygota</taxon>
        <taxon>Hymenoptera</taxon>
        <taxon>Apocrita</taxon>
        <taxon>Ichneumonoidea</taxon>
        <taxon>Braconidae</taxon>
        <taxon>Aphidiinae</taxon>
        <taxon>Aphidius</taxon>
    </lineage>
</organism>
<keyword evidence="9" id="KW-1185">Reference proteome</keyword>
<sequence>MTKVSSIKNGKHTKKIPPPIDVKVRTKKRKKRKDLEQIRQSVLDARQDLRRERRLAGALKYKGPSNVLDKTLRDFADIREENTIGLFKKGAKGNEVKRRVDVTLSDAADARLRGDVIRLLNGDNTSPRNNDNNERKIIQEEKIISKQVKPVHANLEESEKTPSPVLLHRFSPKASRVDESDSIDGPNDLNKHKKLPKLNDCSSSLNRWRWSPATCFEEYCSIVCVGTFTNFIDNCTVEDPVERIRNELMATYKEVRGQQKNDDNHYANKEFECTPQFSDSSTVTCEVVGHHGSHNKVISKSSTNSSLATTVLTDDKNDVIEVPELKHYFKNLDSKVTPQNKMVKQNDGRIVRVSLQQPFRTPRNSLDLLTSIDMTRNKNDKYSKKNTERLNHVPFQEKVYHDKKKEFHRIYLPEQTSLNIQENEFNNNFIEKKNNFDAVSEYSIDKGYDQDLTSPSLGWSASHEAKLVQLPPSYSKHIPTILRRSTNNKTVHFNLDLTNHQRRIKNNYVNTPDNNLSSQFNDNIKQKHLNNPLKLKFNDSIFPTDIFSQNNQMDYSNDYNHGNLYKNNSHDKYENKKGYKITKTDDIIPVQNNYYIGQNIKPSKKYLYNPNDEIMKRVISIENPQYDKQKLYKKNNLDNYETEYNDAILRGFKVLSCSEVERSKAKFNERGKISGHFLSNQPAKYLAMSEENDKSLVPRRVPVYHNVEKIDNKNLNDTLAYSDIYKKSNRVLTPPLGKIYPQKHQSISFDHSVLLNTNLHNDKNYLHRDLFSQEHLKKIQHRQRLYGIDHVDRQHKAQALNYFAPINSYEESSREVKCFENLCDKKNCHECFQARLKNTIPKCPTISIQNGKVQIRRGKIIKFDCLNKFTLVGNKYSTCVRGEWDTPAPVCINAVPPIYEILLNIYFCEPNYELVGAPEIYCNGKQWNDTTPYCRDTTAMAPLKCDFEKTDLCWWEQDPKHDFDWQRHNFETPSSRIGTGPTHDHTLGAGNSGYYLYVEASGRLENDTARIISPLYYSNLTTNGCFSLWYHMYGSTVGSLRVYFRPEISSENPRLMFEKHGNQGNNWYQGIFNLPPSNVSFQIIIEGVRGSSYVSDMAVDDVAILQGDECRDAEKKISATTVQSITEQDDQVEIVNAMQSCYGRCGDSQKINTWTSMSPMTSPDICQCTIDCADNSTCCPDFSEYCVLGFSDGSSVDTSTIINSEPLPPEPKDGIDPNVTQPPVKSTSEKPTSTTTQKSTTKLVLTTPTTTTTSTKRPPKTITSTTKGQIQTVSPIVIATTIKYHDQTQTESNLIVEKIQYNNKKSSMTIIIFIVVPIATMIIAVISIFIITQRKKIYKKNSSKINSSALPEDSDVRFLTSDEVLDFNLARMPEDYNEL</sequence>
<dbReference type="PROSITE" id="PS50060">
    <property type="entry name" value="MAM_2"/>
    <property type="match status" value="1"/>
</dbReference>
<gene>
    <name evidence="8" type="ORF">HCN44_006390</name>
</gene>
<dbReference type="SUPFAM" id="SSF49899">
    <property type="entry name" value="Concanavalin A-like lectins/glucanases"/>
    <property type="match status" value="1"/>
</dbReference>
<evidence type="ECO:0000313" key="8">
    <source>
        <dbReference type="EMBL" id="KAF7993330.1"/>
    </source>
</evidence>
<dbReference type="Pfam" id="PF00084">
    <property type="entry name" value="Sushi"/>
    <property type="match status" value="2"/>
</dbReference>
<dbReference type="InterPro" id="IPR013320">
    <property type="entry name" value="ConA-like_dom_sf"/>
</dbReference>
<dbReference type="InterPro" id="IPR000436">
    <property type="entry name" value="Sushi_SCR_CCP_dom"/>
</dbReference>
<name>A0A834XTS3_APHGI</name>
<dbReference type="PROSITE" id="PS00524">
    <property type="entry name" value="SMB_1"/>
    <property type="match status" value="1"/>
</dbReference>
<dbReference type="PROSITE" id="PS50923">
    <property type="entry name" value="SUSHI"/>
    <property type="match status" value="1"/>
</dbReference>